<dbReference type="InterPro" id="IPR000731">
    <property type="entry name" value="SSD"/>
</dbReference>
<dbReference type="Proteomes" id="UP000316079">
    <property type="component" value="Unassembled WGS sequence"/>
</dbReference>
<evidence type="ECO:0000256" key="3">
    <source>
        <dbReference type="ARBA" id="ARBA00022692"/>
    </source>
</evidence>
<feature type="transmembrane region" description="Helical" evidence="7">
    <location>
        <begin position="331"/>
        <end position="350"/>
    </location>
</feature>
<dbReference type="PANTHER" id="PTHR10796">
    <property type="entry name" value="PATCHED-RELATED"/>
    <property type="match status" value="1"/>
</dbReference>
<evidence type="ECO:0000313" key="10">
    <source>
        <dbReference type="Proteomes" id="UP000316079"/>
    </source>
</evidence>
<feature type="transmembrane region" description="Helical" evidence="7">
    <location>
        <begin position="703"/>
        <end position="728"/>
    </location>
</feature>
<dbReference type="EMBL" id="SRMA01027190">
    <property type="protein sequence ID" value="TRY58512.1"/>
    <property type="molecule type" value="Genomic_DNA"/>
</dbReference>
<keyword evidence="4 7" id="KW-1133">Transmembrane helix</keyword>
<keyword evidence="10" id="KW-1185">Reference proteome</keyword>
<evidence type="ECO:0000256" key="4">
    <source>
        <dbReference type="ARBA" id="ARBA00022989"/>
    </source>
</evidence>
<proteinExistence type="inferred from homology"/>
<evidence type="ECO:0000256" key="2">
    <source>
        <dbReference type="ARBA" id="ARBA00005585"/>
    </source>
</evidence>
<dbReference type="InterPro" id="IPR051697">
    <property type="entry name" value="Patched_domain-protein"/>
</dbReference>
<feature type="transmembrane region" description="Helical" evidence="7">
    <location>
        <begin position="285"/>
        <end position="311"/>
    </location>
</feature>
<reference evidence="9 10" key="1">
    <citation type="journal article" date="2019" name="Sci. Data">
        <title>Hybrid genome assembly and annotation of Danionella translucida.</title>
        <authorList>
            <person name="Kadobianskyi M."/>
            <person name="Schulze L."/>
            <person name="Schuelke M."/>
            <person name="Judkewitz B."/>
        </authorList>
    </citation>
    <scope>NUCLEOTIDE SEQUENCE [LARGE SCALE GENOMIC DNA]</scope>
    <source>
        <strain evidence="9 10">Bolton</strain>
    </source>
</reference>
<feature type="transmembrane region" description="Helical" evidence="7">
    <location>
        <begin position="29"/>
        <end position="49"/>
    </location>
</feature>
<comment type="subcellular location">
    <subcellularLocation>
        <location evidence="1">Membrane</location>
        <topology evidence="1">Multi-pass membrane protein</topology>
    </subcellularLocation>
</comment>
<gene>
    <name evidence="9" type="ORF">DNTS_004925</name>
</gene>
<protein>
    <recommendedName>
        <fullName evidence="8">SSD domain-containing protein</fullName>
    </recommendedName>
</protein>
<comment type="caution">
    <text evidence="9">The sequence shown here is derived from an EMBL/GenBank/DDBJ whole genome shotgun (WGS) entry which is preliminary data.</text>
</comment>
<feature type="transmembrane region" description="Helical" evidence="7">
    <location>
        <begin position="451"/>
        <end position="472"/>
    </location>
</feature>
<dbReference type="GO" id="GO:0016020">
    <property type="term" value="C:membrane"/>
    <property type="evidence" value="ECO:0007669"/>
    <property type="project" value="UniProtKB-SubCell"/>
</dbReference>
<evidence type="ECO:0000259" key="8">
    <source>
        <dbReference type="PROSITE" id="PS50156"/>
    </source>
</evidence>
<feature type="transmembrane region" description="Helical" evidence="7">
    <location>
        <begin position="748"/>
        <end position="766"/>
    </location>
</feature>
<feature type="transmembrane region" description="Helical" evidence="7">
    <location>
        <begin position="676"/>
        <end position="696"/>
    </location>
</feature>
<feature type="transmembrane region" description="Helical" evidence="7">
    <location>
        <begin position="778"/>
        <end position="801"/>
    </location>
</feature>
<dbReference type="SUPFAM" id="SSF82866">
    <property type="entry name" value="Multidrug efflux transporter AcrB transmembrane domain"/>
    <property type="match status" value="2"/>
</dbReference>
<name>A0A553MZA7_9TELE</name>
<feature type="non-terminal residue" evidence="9">
    <location>
        <position position="842"/>
    </location>
</feature>
<dbReference type="InterPro" id="IPR003392">
    <property type="entry name" value="PTHD_SSD"/>
</dbReference>
<dbReference type="PROSITE" id="PS50156">
    <property type="entry name" value="SSD"/>
    <property type="match status" value="1"/>
</dbReference>
<keyword evidence="3 7" id="KW-0812">Transmembrane</keyword>
<dbReference type="Gene3D" id="1.20.1640.10">
    <property type="entry name" value="Multidrug efflux transporter AcrB transmembrane domain"/>
    <property type="match status" value="1"/>
</dbReference>
<dbReference type="AlphaFoldDB" id="A0A553MZA7"/>
<accession>A0A553MZA7</accession>
<feature type="transmembrane region" description="Helical" evidence="7">
    <location>
        <begin position="257"/>
        <end position="278"/>
    </location>
</feature>
<evidence type="ECO:0000256" key="7">
    <source>
        <dbReference type="SAM" id="Phobius"/>
    </source>
</evidence>
<feature type="transmembrane region" description="Helical" evidence="7">
    <location>
        <begin position="644"/>
        <end position="670"/>
    </location>
</feature>
<dbReference type="PANTHER" id="PTHR10796:SF60">
    <property type="entry name" value="PATCHED DOMAIN-CONTAINING PROTEIN 3"/>
    <property type="match status" value="1"/>
</dbReference>
<keyword evidence="6" id="KW-0325">Glycoprotein</keyword>
<evidence type="ECO:0000313" key="9">
    <source>
        <dbReference type="EMBL" id="TRY58512.1"/>
    </source>
</evidence>
<evidence type="ECO:0000256" key="6">
    <source>
        <dbReference type="ARBA" id="ARBA00023180"/>
    </source>
</evidence>
<keyword evidence="5 7" id="KW-0472">Membrane</keyword>
<organism evidence="9 10">
    <name type="scientific">Danionella cerebrum</name>
    <dbReference type="NCBI Taxonomy" id="2873325"/>
    <lineage>
        <taxon>Eukaryota</taxon>
        <taxon>Metazoa</taxon>
        <taxon>Chordata</taxon>
        <taxon>Craniata</taxon>
        <taxon>Vertebrata</taxon>
        <taxon>Euteleostomi</taxon>
        <taxon>Actinopterygii</taxon>
        <taxon>Neopterygii</taxon>
        <taxon>Teleostei</taxon>
        <taxon>Ostariophysi</taxon>
        <taxon>Cypriniformes</taxon>
        <taxon>Danionidae</taxon>
        <taxon>Danioninae</taxon>
        <taxon>Danionella</taxon>
    </lineage>
</organism>
<sequence>MACYHTDCVEKPLSKLFERLGYVVGSHPVWFIIIPLVLSAALGGGLLFIKECEDNDVENQFTPINGPSKQVRRLLQEIFPNNASMFSVQREFSEGKYAAFIYSVKNGSISNKREMDNVRKLNEKVHNLFVKVNETNISFKSICAEVNGICVPNPALEILGIQDINVSFPVHRWNGTDVFLGSSVGGLENRGGIIQKARAIRLFYFLQDKPGASEWLEEFQRFSQSVSLPENSNGASVSYFTSQSRQEEIEKHLTEPIPMFLITASISISFSVLACLRLDNVRNKIWVSFMGVLSVGLAVLSSFGLLLFLGVPLTNVKDPVEKRLGNAFKEAAVSITITTLTDVFGFYIGLLSDFRCVQAFCLYTSTAIIFCYIYNILFFGSVLAINGRREQSNRHWLTCRRIPSESPPGKPLLHQLCCVGGDYDQKSGTEKQQPIEHFFKYYYGPFLTKPWSKVCVIVLFLGYLAGSIYGCFQLQEGIDMRNLAADDSYVIRYYDTQREFFSRYGPNVMVAVTEEFRYWDEKSRDELNLCVKEMHNLSYVDATLSIPWFDLYRKFAQGKNITLHEENDFLKNLPAFFLLNPEFELDVSQSGGKIIASRFFIQTLNISNTSMEMLMFDELRGKAEICNATKLTAFHPSFIFMDQYSVIVISTVQNVGFTAAVMLVISLLLIPNPLCSLWVTFSIATVVTGVTGFMALWSVNLDFVSMIILVVCIGFTVDFTAHISYAFVSSQKRTLNERAVEALFSLGYPVLQGAASTIVGVVVLSTSKYHIFRTFFKIMLLVMLFGLAHSLIFIPVFLTLMSCSSNKADERTAVAEFMPKIIIPDNKQTAYDNYAFTKDNAA</sequence>
<feature type="domain" description="SSD" evidence="8">
    <location>
        <begin position="259"/>
        <end position="385"/>
    </location>
</feature>
<evidence type="ECO:0000256" key="5">
    <source>
        <dbReference type="ARBA" id="ARBA00023136"/>
    </source>
</evidence>
<evidence type="ECO:0000256" key="1">
    <source>
        <dbReference type="ARBA" id="ARBA00004141"/>
    </source>
</evidence>
<comment type="similarity">
    <text evidence="2">Belongs to the patched family.</text>
</comment>
<dbReference type="OrthoDB" id="6510177at2759"/>
<dbReference type="Pfam" id="PF02460">
    <property type="entry name" value="Patched"/>
    <property type="match status" value="1"/>
</dbReference>
<feature type="transmembrane region" description="Helical" evidence="7">
    <location>
        <begin position="362"/>
        <end position="385"/>
    </location>
</feature>